<proteinExistence type="predicted"/>
<dbReference type="InterPro" id="IPR011761">
    <property type="entry name" value="ATP-grasp"/>
</dbReference>
<gene>
    <name evidence="3" type="ORF">NVS89_03470</name>
</gene>
<dbReference type="AlphaFoldDB" id="A0A9X2P8R7"/>
<evidence type="ECO:0000313" key="4">
    <source>
        <dbReference type="Proteomes" id="UP001151088"/>
    </source>
</evidence>
<reference evidence="3" key="1">
    <citation type="submission" date="2022-08" db="EMBL/GenBank/DDBJ databases">
        <authorList>
            <person name="Li F."/>
        </authorList>
    </citation>
    <scope>NUCLEOTIDE SEQUENCE</scope>
    <source>
        <strain evidence="3">MQZ15Z-1</strain>
    </source>
</reference>
<comment type="caution">
    <text evidence="3">The sequence shown here is derived from an EMBL/GenBank/DDBJ whole genome shotgun (WGS) entry which is preliminary data.</text>
</comment>
<accession>A0A9X2P8R7</accession>
<feature type="domain" description="ATP-grasp" evidence="2">
    <location>
        <begin position="103"/>
        <end position="294"/>
    </location>
</feature>
<sequence length="387" mass="41878">MPSFSHDPSSPKDTADVVIVGIAARGLAAAARRAGLRALVLDLFGDDDTREFAVAAIPLRRTGAFAIDPDDLLEQLAIHAGPDVPVVLGTGFEHAPEVVEELARRFRLVGNGRPTLAWLKEPMMLERLLHNLGVPHPRIFAERAPGGVTTLEKRIGGSGGWHVRPAEEARGRGWYLQERLEGRTVSALFLGDRRQARLLAFSEQWCAPCEDAPYRYGGAAGPIRLDPEIEASIGAALDRLVGAAGIAGLASADLLLLDEGWSLIEVNPRPGASLDVFDHAPLPPLLRLHFEACEGRLPELALLTPEAAGTVRGAAIFYAPSSFEMRLDPLPEWVADRPPQGTRIEAGEPICTLFAAGRDVSEVRDVLARRQDQLWHDLSMASRKAAE</sequence>
<dbReference type="Gene3D" id="3.30.470.20">
    <property type="entry name" value="ATP-grasp fold, B domain"/>
    <property type="match status" value="1"/>
</dbReference>
<dbReference type="PROSITE" id="PS50975">
    <property type="entry name" value="ATP_GRASP"/>
    <property type="match status" value="1"/>
</dbReference>
<dbReference type="Pfam" id="PF02655">
    <property type="entry name" value="ATP-grasp_3"/>
    <property type="match status" value="1"/>
</dbReference>
<keyword evidence="1" id="KW-0067">ATP-binding</keyword>
<evidence type="ECO:0000256" key="1">
    <source>
        <dbReference type="PROSITE-ProRule" id="PRU00409"/>
    </source>
</evidence>
<dbReference type="Proteomes" id="UP001151088">
    <property type="component" value="Unassembled WGS sequence"/>
</dbReference>
<evidence type="ECO:0000313" key="3">
    <source>
        <dbReference type="EMBL" id="MCS0494144.1"/>
    </source>
</evidence>
<keyword evidence="1" id="KW-0547">Nucleotide-binding</keyword>
<keyword evidence="4" id="KW-1185">Reference proteome</keyword>
<dbReference type="GO" id="GO:0046872">
    <property type="term" value="F:metal ion binding"/>
    <property type="evidence" value="ECO:0007669"/>
    <property type="project" value="InterPro"/>
</dbReference>
<evidence type="ECO:0000259" key="2">
    <source>
        <dbReference type="PROSITE" id="PS50975"/>
    </source>
</evidence>
<name>A0A9X2P8R7_9HYPH</name>
<dbReference type="InterPro" id="IPR016677">
    <property type="entry name" value="UCP016817_carboligase"/>
</dbReference>
<dbReference type="RefSeq" id="WP_258731088.1">
    <property type="nucleotide sequence ID" value="NZ_JANTHZ010000001.1"/>
</dbReference>
<dbReference type="InterPro" id="IPR003806">
    <property type="entry name" value="ATP-grasp_PylC-type"/>
</dbReference>
<protein>
    <submittedName>
        <fullName evidence="3">ATP-grasp domain-containing protein</fullName>
    </submittedName>
</protein>
<dbReference type="PIRSF" id="PIRSF016817">
    <property type="entry name" value="UCP016817_carboligase"/>
    <property type="match status" value="1"/>
</dbReference>
<dbReference type="SUPFAM" id="SSF56059">
    <property type="entry name" value="Glutathione synthetase ATP-binding domain-like"/>
    <property type="match status" value="1"/>
</dbReference>
<dbReference type="EMBL" id="JANTHZ010000001">
    <property type="protein sequence ID" value="MCS0494144.1"/>
    <property type="molecule type" value="Genomic_DNA"/>
</dbReference>
<organism evidence="3 4">
    <name type="scientific">Ancylobacter mangrovi</name>
    <dbReference type="NCBI Taxonomy" id="2972472"/>
    <lineage>
        <taxon>Bacteria</taxon>
        <taxon>Pseudomonadati</taxon>
        <taxon>Pseudomonadota</taxon>
        <taxon>Alphaproteobacteria</taxon>
        <taxon>Hyphomicrobiales</taxon>
        <taxon>Xanthobacteraceae</taxon>
        <taxon>Ancylobacter</taxon>
    </lineage>
</organism>
<dbReference type="GO" id="GO:0005524">
    <property type="term" value="F:ATP binding"/>
    <property type="evidence" value="ECO:0007669"/>
    <property type="project" value="UniProtKB-UniRule"/>
</dbReference>